<organism evidence="3 4">
    <name type="scientific">Chitinophaga jiangningensis</name>
    <dbReference type="NCBI Taxonomy" id="1419482"/>
    <lineage>
        <taxon>Bacteria</taxon>
        <taxon>Pseudomonadati</taxon>
        <taxon>Bacteroidota</taxon>
        <taxon>Chitinophagia</taxon>
        <taxon>Chitinophagales</taxon>
        <taxon>Chitinophagaceae</taxon>
        <taxon>Chitinophaga</taxon>
    </lineage>
</organism>
<evidence type="ECO:0000313" key="3">
    <source>
        <dbReference type="EMBL" id="SHL41353.1"/>
    </source>
</evidence>
<dbReference type="Proteomes" id="UP000184420">
    <property type="component" value="Unassembled WGS sequence"/>
</dbReference>
<keyword evidence="4" id="KW-1185">Reference proteome</keyword>
<dbReference type="PANTHER" id="PTHR30273:SF2">
    <property type="entry name" value="PROTEIN FECR"/>
    <property type="match status" value="1"/>
</dbReference>
<dbReference type="RefSeq" id="WP_073080005.1">
    <property type="nucleotide sequence ID" value="NZ_FRBL01000003.1"/>
</dbReference>
<dbReference type="PIRSF" id="PIRSF018266">
    <property type="entry name" value="FecR"/>
    <property type="match status" value="1"/>
</dbReference>
<feature type="domain" description="Protein FecR C-terminal" evidence="2">
    <location>
        <begin position="250"/>
        <end position="317"/>
    </location>
</feature>
<dbReference type="InterPro" id="IPR006860">
    <property type="entry name" value="FecR"/>
</dbReference>
<name>A0A1M7AEY4_9BACT</name>
<proteinExistence type="predicted"/>
<dbReference type="Pfam" id="PF16344">
    <property type="entry name" value="FecR_C"/>
    <property type="match status" value="1"/>
</dbReference>
<dbReference type="AlphaFoldDB" id="A0A1M7AEY4"/>
<dbReference type="Gene3D" id="2.60.120.1440">
    <property type="match status" value="1"/>
</dbReference>
<accession>A0A1M7AEY4</accession>
<dbReference type="InterPro" id="IPR012373">
    <property type="entry name" value="Ferrdict_sens_TM"/>
</dbReference>
<gene>
    <name evidence="3" type="ORF">SAMN05444266_103255</name>
</gene>
<dbReference type="Gene3D" id="3.55.50.30">
    <property type="match status" value="1"/>
</dbReference>
<dbReference type="EMBL" id="FRBL01000003">
    <property type="protein sequence ID" value="SHL41353.1"/>
    <property type="molecule type" value="Genomic_DNA"/>
</dbReference>
<dbReference type="STRING" id="1419482.SAMN05444266_103255"/>
<dbReference type="OrthoDB" id="645173at2"/>
<dbReference type="PANTHER" id="PTHR30273">
    <property type="entry name" value="PERIPLASMIC SIGNAL SENSOR AND SIGMA FACTOR ACTIVATOR FECR-RELATED"/>
    <property type="match status" value="1"/>
</dbReference>
<feature type="domain" description="FecR protein" evidence="1">
    <location>
        <begin position="112"/>
        <end position="205"/>
    </location>
</feature>
<evidence type="ECO:0000259" key="1">
    <source>
        <dbReference type="Pfam" id="PF04773"/>
    </source>
</evidence>
<sequence length="322" mass="36074">MHREDFFQLIDKWTNGTASEEELQRLMNYYHSFPEQEWDNDKMGSRAELEAAMEQELLSAIRQPAPVKVVRMRPWLRIAAAVTAVIAVASGITWTLRQPTAPASTEAKPIAYRTVATEHLRVALPDSTIVYLSPNTTMEQGKDYGRNDRTVTLTGEAFFDIRADSKKPFKVQSGQVTTQVLGTSFNVQAYTAQQDIAVTVLTGKVAVSSGVQQVECPPGNRAVFNKQSGNLLHETGVDTRWILEHQQGILRYDRANLQQVADQLGYYYNVKITISGSTASCSYVGEFNTRQPLDKALKQLCLTLNATLEHQNNTYYIRMNGC</sequence>
<dbReference type="GO" id="GO:0016989">
    <property type="term" value="F:sigma factor antagonist activity"/>
    <property type="evidence" value="ECO:0007669"/>
    <property type="project" value="TreeGrafter"/>
</dbReference>
<dbReference type="InterPro" id="IPR032508">
    <property type="entry name" value="FecR_C"/>
</dbReference>
<reference evidence="3 4" key="1">
    <citation type="submission" date="2016-11" db="EMBL/GenBank/DDBJ databases">
        <authorList>
            <person name="Jaros S."/>
            <person name="Januszkiewicz K."/>
            <person name="Wedrychowicz H."/>
        </authorList>
    </citation>
    <scope>NUCLEOTIDE SEQUENCE [LARGE SCALE GENOMIC DNA]</scope>
    <source>
        <strain evidence="3 4">DSM 27406</strain>
    </source>
</reference>
<evidence type="ECO:0000259" key="2">
    <source>
        <dbReference type="Pfam" id="PF16344"/>
    </source>
</evidence>
<dbReference type="Pfam" id="PF04773">
    <property type="entry name" value="FecR"/>
    <property type="match status" value="1"/>
</dbReference>
<protein>
    <submittedName>
        <fullName evidence="3">FecR family protein</fullName>
    </submittedName>
</protein>
<evidence type="ECO:0000313" key="4">
    <source>
        <dbReference type="Proteomes" id="UP000184420"/>
    </source>
</evidence>